<proteinExistence type="predicted"/>
<reference evidence="2 3" key="1">
    <citation type="submission" date="2017-05" db="EMBL/GenBank/DDBJ databases">
        <title>Vagococcus spp. assemblies.</title>
        <authorList>
            <person name="Gulvik C.A."/>
        </authorList>
    </citation>
    <scope>NUCLEOTIDE SEQUENCE [LARGE SCALE GENOMIC DNA]</scope>
    <source>
        <strain evidence="2 3">NCFB 2777</strain>
    </source>
</reference>
<dbReference type="AlphaFoldDB" id="A0A429ZGK5"/>
<keyword evidence="1" id="KW-0472">Membrane</keyword>
<keyword evidence="1" id="KW-0812">Transmembrane</keyword>
<dbReference type="RefSeq" id="WP_126781727.1">
    <property type="nucleotide sequence ID" value="NZ_NGJU01000021.1"/>
</dbReference>
<evidence type="ECO:0000256" key="1">
    <source>
        <dbReference type="SAM" id="Phobius"/>
    </source>
</evidence>
<evidence type="ECO:0008006" key="4">
    <source>
        <dbReference type="Google" id="ProtNLM"/>
    </source>
</evidence>
<dbReference type="EMBL" id="NGJU01000021">
    <property type="protein sequence ID" value="RST92789.1"/>
    <property type="molecule type" value="Genomic_DNA"/>
</dbReference>
<evidence type="ECO:0000313" key="3">
    <source>
        <dbReference type="Proteomes" id="UP000287239"/>
    </source>
</evidence>
<name>A0A429ZGK5_9ENTE</name>
<sequence>MAKIVKKATGIVAFIIGALFCLIPVSYADSLPPGMVVGDSDGISVDGTGAYYIQKEELLPGDQFTKEIKLMNTEKDDRPYLLELEMSPTEKKGAIDFYEAIEVVMILGTKEVYRGNLIGNGTPKLENKRLELGTYAYGDYDTLTVNFKVSDKLPSEVWQTRSEATMNWTFIATKKPVVVPPGKKPKPKPKPGILPQTGEEWRSLIYKIITGVFIIVVVLLFMKKRRDGDRDNDY</sequence>
<feature type="transmembrane region" description="Helical" evidence="1">
    <location>
        <begin position="204"/>
        <end position="222"/>
    </location>
</feature>
<evidence type="ECO:0000313" key="2">
    <source>
        <dbReference type="EMBL" id="RST92789.1"/>
    </source>
</evidence>
<protein>
    <recommendedName>
        <fullName evidence="4">Gram-positive cocci surface proteins LPxTG domain-containing protein</fullName>
    </recommendedName>
</protein>
<dbReference type="GeneID" id="98569216"/>
<keyword evidence="1" id="KW-1133">Transmembrane helix</keyword>
<comment type="caution">
    <text evidence="2">The sequence shown here is derived from an EMBL/GenBank/DDBJ whole genome shotgun (WGS) entry which is preliminary data.</text>
</comment>
<organism evidence="2 3">
    <name type="scientific">Vagococcus salmoninarum</name>
    <dbReference type="NCBI Taxonomy" id="2739"/>
    <lineage>
        <taxon>Bacteria</taxon>
        <taxon>Bacillati</taxon>
        <taxon>Bacillota</taxon>
        <taxon>Bacilli</taxon>
        <taxon>Lactobacillales</taxon>
        <taxon>Enterococcaceae</taxon>
        <taxon>Vagococcus</taxon>
    </lineage>
</organism>
<keyword evidence="3" id="KW-1185">Reference proteome</keyword>
<accession>A0A429ZGK5</accession>
<gene>
    <name evidence="2" type="ORF">CBF35_12770</name>
</gene>
<dbReference type="Proteomes" id="UP000287239">
    <property type="component" value="Unassembled WGS sequence"/>
</dbReference>
<dbReference type="OrthoDB" id="2180068at2"/>